<keyword evidence="13" id="KW-0812">Transmembrane</keyword>
<feature type="binding site" evidence="12">
    <location>
        <position position="264"/>
    </location>
    <ligand>
        <name>ATP</name>
        <dbReference type="ChEBI" id="CHEBI:30616"/>
    </ligand>
</feature>
<protein>
    <recommendedName>
        <fullName evidence="1">non-specific serine/threonine protein kinase</fullName>
        <ecNumber evidence="1">2.7.11.1</ecNumber>
    </recommendedName>
</protein>
<evidence type="ECO:0000256" key="12">
    <source>
        <dbReference type="PROSITE-ProRule" id="PRU10141"/>
    </source>
</evidence>
<accession>A0AA38WV94</accession>
<name>A0AA38WV94_9ASTR</name>
<keyword evidence="8" id="KW-1015">Disulfide bond</keyword>
<evidence type="ECO:0000256" key="11">
    <source>
        <dbReference type="ARBA" id="ARBA00048679"/>
    </source>
</evidence>
<dbReference type="PANTHER" id="PTHR32444:SF89">
    <property type="entry name" value="S GLYCOPROTEIN"/>
    <property type="match status" value="1"/>
</dbReference>
<keyword evidence="13" id="KW-0472">Membrane</keyword>
<gene>
    <name evidence="15" type="ORF">OSB04_002267</name>
</gene>
<keyword evidence="5 12" id="KW-0547">Nucleotide-binding</keyword>
<keyword evidence="9" id="KW-0325">Glycoprotein</keyword>
<evidence type="ECO:0000256" key="3">
    <source>
        <dbReference type="ARBA" id="ARBA00022679"/>
    </source>
</evidence>
<dbReference type="Gene3D" id="3.30.200.20">
    <property type="entry name" value="Phosphorylase Kinase, domain 1"/>
    <property type="match status" value="1"/>
</dbReference>
<dbReference type="InterPro" id="IPR011009">
    <property type="entry name" value="Kinase-like_dom_sf"/>
</dbReference>
<dbReference type="EC" id="2.7.11.1" evidence="1"/>
<evidence type="ECO:0000256" key="7">
    <source>
        <dbReference type="ARBA" id="ARBA00022840"/>
    </source>
</evidence>
<organism evidence="15 16">
    <name type="scientific">Centaurea solstitialis</name>
    <name type="common">yellow star-thistle</name>
    <dbReference type="NCBI Taxonomy" id="347529"/>
    <lineage>
        <taxon>Eukaryota</taxon>
        <taxon>Viridiplantae</taxon>
        <taxon>Streptophyta</taxon>
        <taxon>Embryophyta</taxon>
        <taxon>Tracheophyta</taxon>
        <taxon>Spermatophyta</taxon>
        <taxon>Magnoliopsida</taxon>
        <taxon>eudicotyledons</taxon>
        <taxon>Gunneridae</taxon>
        <taxon>Pentapetalae</taxon>
        <taxon>asterids</taxon>
        <taxon>campanulids</taxon>
        <taxon>Asterales</taxon>
        <taxon>Asteraceae</taxon>
        <taxon>Carduoideae</taxon>
        <taxon>Cardueae</taxon>
        <taxon>Centaureinae</taxon>
        <taxon>Centaurea</taxon>
    </lineage>
</organism>
<evidence type="ECO:0000256" key="8">
    <source>
        <dbReference type="ARBA" id="ARBA00023157"/>
    </source>
</evidence>
<dbReference type="GO" id="GO:0005524">
    <property type="term" value="F:ATP binding"/>
    <property type="evidence" value="ECO:0007669"/>
    <property type="project" value="UniProtKB-UniRule"/>
</dbReference>
<proteinExistence type="predicted"/>
<keyword evidence="3" id="KW-0808">Transferase</keyword>
<dbReference type="SUPFAM" id="SSF56112">
    <property type="entry name" value="Protein kinase-like (PK-like)"/>
    <property type="match status" value="1"/>
</dbReference>
<dbReference type="Proteomes" id="UP001172457">
    <property type="component" value="Chromosome 1"/>
</dbReference>
<evidence type="ECO:0000256" key="4">
    <source>
        <dbReference type="ARBA" id="ARBA00022729"/>
    </source>
</evidence>
<comment type="caution">
    <text evidence="15">The sequence shown here is derived from an EMBL/GenBank/DDBJ whole genome shotgun (WGS) entry which is preliminary data.</text>
</comment>
<dbReference type="PROSITE" id="PS50011">
    <property type="entry name" value="PROTEIN_KINASE_DOM"/>
    <property type="match status" value="1"/>
</dbReference>
<dbReference type="GO" id="GO:0004674">
    <property type="term" value="F:protein serine/threonine kinase activity"/>
    <property type="evidence" value="ECO:0007669"/>
    <property type="project" value="UniProtKB-KW"/>
</dbReference>
<keyword evidence="4" id="KW-0732">Signal</keyword>
<dbReference type="AlphaFoldDB" id="A0AA38WV94"/>
<dbReference type="PROSITE" id="PS00107">
    <property type="entry name" value="PROTEIN_KINASE_ATP"/>
    <property type="match status" value="1"/>
</dbReference>
<keyword evidence="6" id="KW-0418">Kinase</keyword>
<feature type="domain" description="Protein kinase" evidence="14">
    <location>
        <begin position="236"/>
        <end position="349"/>
    </location>
</feature>
<dbReference type="InterPro" id="IPR000858">
    <property type="entry name" value="S_locus_glycoprot_dom"/>
</dbReference>
<keyword evidence="16" id="KW-1185">Reference proteome</keyword>
<comment type="catalytic activity">
    <reaction evidence="11">
        <text>L-seryl-[protein] + ATP = O-phospho-L-seryl-[protein] + ADP + H(+)</text>
        <dbReference type="Rhea" id="RHEA:17989"/>
        <dbReference type="Rhea" id="RHEA-COMP:9863"/>
        <dbReference type="Rhea" id="RHEA-COMP:11604"/>
        <dbReference type="ChEBI" id="CHEBI:15378"/>
        <dbReference type="ChEBI" id="CHEBI:29999"/>
        <dbReference type="ChEBI" id="CHEBI:30616"/>
        <dbReference type="ChEBI" id="CHEBI:83421"/>
        <dbReference type="ChEBI" id="CHEBI:456216"/>
        <dbReference type="EC" id="2.7.11.1"/>
    </reaction>
</comment>
<dbReference type="InterPro" id="IPR017441">
    <property type="entry name" value="Protein_kinase_ATP_BS"/>
</dbReference>
<dbReference type="InterPro" id="IPR000719">
    <property type="entry name" value="Prot_kinase_dom"/>
</dbReference>
<feature type="transmembrane region" description="Helical" evidence="13">
    <location>
        <begin position="165"/>
        <end position="188"/>
    </location>
</feature>
<dbReference type="FunFam" id="3.30.200.20:FF:000195">
    <property type="entry name" value="G-type lectin S-receptor-like serine/threonine-protein kinase"/>
    <property type="match status" value="1"/>
</dbReference>
<dbReference type="Pfam" id="PF00954">
    <property type="entry name" value="S_locus_glycop"/>
    <property type="match status" value="1"/>
</dbReference>
<dbReference type="PANTHER" id="PTHR32444">
    <property type="entry name" value="BULB-TYPE LECTIN DOMAIN-CONTAINING PROTEIN"/>
    <property type="match status" value="1"/>
</dbReference>
<evidence type="ECO:0000313" key="16">
    <source>
        <dbReference type="Proteomes" id="UP001172457"/>
    </source>
</evidence>
<evidence type="ECO:0000256" key="5">
    <source>
        <dbReference type="ARBA" id="ARBA00022741"/>
    </source>
</evidence>
<keyword evidence="2" id="KW-0723">Serine/threonine-protein kinase</keyword>
<evidence type="ECO:0000256" key="1">
    <source>
        <dbReference type="ARBA" id="ARBA00012513"/>
    </source>
</evidence>
<evidence type="ECO:0000256" key="9">
    <source>
        <dbReference type="ARBA" id="ARBA00023180"/>
    </source>
</evidence>
<evidence type="ECO:0000313" key="15">
    <source>
        <dbReference type="EMBL" id="KAJ9566301.1"/>
    </source>
</evidence>
<reference evidence="15" key="1">
    <citation type="submission" date="2023-03" db="EMBL/GenBank/DDBJ databases">
        <title>Chromosome-scale reference genome and RAD-based genetic map of yellow starthistle (Centaurea solstitialis) reveal putative structural variation and QTLs associated with invader traits.</title>
        <authorList>
            <person name="Reatini B."/>
            <person name="Cang F.A."/>
            <person name="Jiang Q."/>
            <person name="Mckibben M.T.W."/>
            <person name="Barker M.S."/>
            <person name="Rieseberg L.H."/>
            <person name="Dlugosch K.M."/>
        </authorList>
    </citation>
    <scope>NUCLEOTIDE SEQUENCE</scope>
    <source>
        <strain evidence="15">CAN-66</strain>
        <tissue evidence="15">Leaf</tissue>
    </source>
</reference>
<dbReference type="GO" id="GO:0048544">
    <property type="term" value="P:recognition of pollen"/>
    <property type="evidence" value="ECO:0007669"/>
    <property type="project" value="InterPro"/>
</dbReference>
<evidence type="ECO:0000259" key="14">
    <source>
        <dbReference type="PROSITE" id="PS50011"/>
    </source>
</evidence>
<evidence type="ECO:0000256" key="13">
    <source>
        <dbReference type="SAM" id="Phobius"/>
    </source>
</evidence>
<evidence type="ECO:0000256" key="6">
    <source>
        <dbReference type="ARBA" id="ARBA00022777"/>
    </source>
</evidence>
<keyword evidence="7 12" id="KW-0067">ATP-binding</keyword>
<dbReference type="InterPro" id="IPR001245">
    <property type="entry name" value="Ser-Thr/Tyr_kinase_cat_dom"/>
</dbReference>
<dbReference type="EMBL" id="JARYMX010000001">
    <property type="protein sequence ID" value="KAJ9566301.1"/>
    <property type="molecule type" value="Genomic_DNA"/>
</dbReference>
<evidence type="ECO:0000256" key="2">
    <source>
        <dbReference type="ARBA" id="ARBA00022527"/>
    </source>
</evidence>
<comment type="catalytic activity">
    <reaction evidence="10">
        <text>L-threonyl-[protein] + ATP = O-phospho-L-threonyl-[protein] + ADP + H(+)</text>
        <dbReference type="Rhea" id="RHEA:46608"/>
        <dbReference type="Rhea" id="RHEA-COMP:11060"/>
        <dbReference type="Rhea" id="RHEA-COMP:11605"/>
        <dbReference type="ChEBI" id="CHEBI:15378"/>
        <dbReference type="ChEBI" id="CHEBI:30013"/>
        <dbReference type="ChEBI" id="CHEBI:30616"/>
        <dbReference type="ChEBI" id="CHEBI:61977"/>
        <dbReference type="ChEBI" id="CHEBI:456216"/>
        <dbReference type="EC" id="2.7.11.1"/>
    </reaction>
</comment>
<evidence type="ECO:0000256" key="10">
    <source>
        <dbReference type="ARBA" id="ARBA00047899"/>
    </source>
</evidence>
<dbReference type="Pfam" id="PF07714">
    <property type="entry name" value="PK_Tyr_Ser-Thr"/>
    <property type="match status" value="1"/>
</dbReference>
<sequence length="349" mass="38738">MLNSSVYSRLTINSSGNLQRLFWSPTASTWNLYWSFPRDICDNYSETCGRFGICNADVFPVCKCLSGFRPRDEHSWFDLQDGSSGCVWSSKLDCGSAGFLALKSMKLPEGGSGCIFWLVDLVDMRQFAESENGGQDLYVRVAASDLEQSPTTRSSKNGSSNGKPVVMIVGIIVGICAGLITLLILLYLKRKNRQPLTKSITYRTGSKERVDGETVMDELDLPLFDFDTLTMATNNFSTTNELGEGGFGCVYKGTLPGGEVVAVKRLSRVSDQGIEELTNEIRLIAKLQHRNLVRLLGCCIEFEEKLLIYEFMKNRSLDTFLFGKVRVNFGSSLCLTCGYCLNLTCSSKE</sequence>
<keyword evidence="13" id="KW-1133">Transmembrane helix</keyword>